<keyword evidence="9 10" id="KW-0472">Membrane</keyword>
<evidence type="ECO:0000256" key="5">
    <source>
        <dbReference type="ARBA" id="ARBA00022679"/>
    </source>
</evidence>
<feature type="transmembrane region" description="Helical" evidence="10">
    <location>
        <begin position="499"/>
        <end position="520"/>
    </location>
</feature>
<keyword evidence="4 10" id="KW-0328">Glycosyltransferase</keyword>
<evidence type="ECO:0000256" key="2">
    <source>
        <dbReference type="ARBA" id="ARBA00004922"/>
    </source>
</evidence>
<feature type="transmembrane region" description="Helical" evidence="10">
    <location>
        <begin position="332"/>
        <end position="350"/>
    </location>
</feature>
<dbReference type="PANTHER" id="PTHR12413:SF2">
    <property type="entry name" value="DOLICHYL PYROPHOSPHATE GLC1MAN9GLCNAC2 ALPHA-1,3-GLUCOSYLTRANSFERASE-RELATED"/>
    <property type="match status" value="1"/>
</dbReference>
<reference evidence="11" key="1">
    <citation type="submission" date="2021-01" db="EMBL/GenBank/DDBJ databases">
        <title>Adiantum capillus-veneris genome.</title>
        <authorList>
            <person name="Fang Y."/>
            <person name="Liao Q."/>
        </authorList>
    </citation>
    <scope>NUCLEOTIDE SEQUENCE</scope>
    <source>
        <strain evidence="11">H3</strain>
        <tissue evidence="11">Leaf</tissue>
    </source>
</reference>
<gene>
    <name evidence="11" type="ORF">GOP47_0019123</name>
</gene>
<evidence type="ECO:0000256" key="1">
    <source>
        <dbReference type="ARBA" id="ARBA00004477"/>
    </source>
</evidence>
<dbReference type="Pfam" id="PF03155">
    <property type="entry name" value="Alg6_Alg8"/>
    <property type="match status" value="1"/>
</dbReference>
<dbReference type="AlphaFoldDB" id="A0A9D4UEI6"/>
<dbReference type="OrthoDB" id="1689333at2759"/>
<dbReference type="InterPro" id="IPR004856">
    <property type="entry name" value="Glyco_trans_ALG6/ALG8"/>
</dbReference>
<evidence type="ECO:0000313" key="12">
    <source>
        <dbReference type="Proteomes" id="UP000886520"/>
    </source>
</evidence>
<comment type="subcellular location">
    <subcellularLocation>
        <location evidence="1 10">Endoplasmic reticulum membrane</location>
        <topology evidence="1 10">Multi-pass membrane protein</topology>
    </subcellularLocation>
</comment>
<dbReference type="GO" id="GO:0042283">
    <property type="term" value="F:dolichyl pyrophosphate Glc1Man9GlcNAc2 alpha-1,3-glucosyltransferase activity"/>
    <property type="evidence" value="ECO:0007669"/>
    <property type="project" value="TreeGrafter"/>
</dbReference>
<dbReference type="PANTHER" id="PTHR12413">
    <property type="entry name" value="DOLICHYL GLYCOSYLTRANSFERASE"/>
    <property type="match status" value="1"/>
</dbReference>
<evidence type="ECO:0000256" key="4">
    <source>
        <dbReference type="ARBA" id="ARBA00022676"/>
    </source>
</evidence>
<evidence type="ECO:0000256" key="3">
    <source>
        <dbReference type="ARBA" id="ARBA00008715"/>
    </source>
</evidence>
<comment type="caution">
    <text evidence="11">The sequence shown here is derived from an EMBL/GenBank/DDBJ whole genome shotgun (WGS) entry which is preliminary data.</text>
</comment>
<feature type="transmembrane region" description="Helical" evidence="10">
    <location>
        <begin position="198"/>
        <end position="224"/>
    </location>
</feature>
<sequence length="529" mass="60629">MAFVANEVCVSTMKRRKQHDFAMEKNAAAGLREVVWMAGVATCIKLLLIPAYRSTDFEVHRHWLAITASLPLNQWYLDETSPWTLDYPPFFAWFEYALSFFACLTDPLIVNLTLGLNYEAPSVVLFQRGSVICSDLLLFLGAWRFCRSHPLHLQRLAYLAIFFSPGLFIVDHIHFQYNGFLLGILLLSLSYLKDGDDLVGGIVFAILLCFKHLFAIAAPVYFVYLLRHYCHDLMKFLKLGVSVISVVLAAFGPFLYYGQIGQVLRRLFPFGRGLCHAYWAPNFWALYNVLDKMLFYVLRKLGVHVMKEKAVMTGGLVGDLKVHAILPQITPGISMLLVLLAMFPCLVKLWKKPRKENLLICVAYAYTSGYIFGWHVHEKASLHFVIPLALAAINSVEIAKEFFFISTVSYYSLFPLLFEPREYAVKLILLILHTIVTWLTISLSFTSRWKNTKSGMFQENSYKEEIPILSLKKLVFLVGLVVVEVYGQLFHHLLFKEKLPFLPLMLISVYCSIGMLYSWIKQLIFVMSL</sequence>
<comment type="pathway">
    <text evidence="2 10">Protein modification; protein glycosylation.</text>
</comment>
<keyword evidence="12" id="KW-1185">Reference proteome</keyword>
<dbReference type="Proteomes" id="UP000886520">
    <property type="component" value="Chromosome 18"/>
</dbReference>
<keyword evidence="7 10" id="KW-0256">Endoplasmic reticulum</keyword>
<evidence type="ECO:0000256" key="9">
    <source>
        <dbReference type="ARBA" id="ARBA00023136"/>
    </source>
</evidence>
<comment type="similarity">
    <text evidence="3 10">Belongs to the ALG6/ALG8 glucosyltransferase family.</text>
</comment>
<keyword evidence="6 10" id="KW-0812">Transmembrane</keyword>
<accession>A0A9D4UEI6</accession>
<proteinExistence type="inferred from homology"/>
<feature type="transmembrane region" description="Helical" evidence="10">
    <location>
        <begin position="96"/>
        <end position="118"/>
    </location>
</feature>
<evidence type="ECO:0000256" key="6">
    <source>
        <dbReference type="ARBA" id="ARBA00022692"/>
    </source>
</evidence>
<evidence type="ECO:0000256" key="8">
    <source>
        <dbReference type="ARBA" id="ARBA00022989"/>
    </source>
</evidence>
<evidence type="ECO:0000313" key="11">
    <source>
        <dbReference type="EMBL" id="KAI5066499.1"/>
    </source>
</evidence>
<organism evidence="11 12">
    <name type="scientific">Adiantum capillus-veneris</name>
    <name type="common">Maidenhair fern</name>
    <dbReference type="NCBI Taxonomy" id="13818"/>
    <lineage>
        <taxon>Eukaryota</taxon>
        <taxon>Viridiplantae</taxon>
        <taxon>Streptophyta</taxon>
        <taxon>Embryophyta</taxon>
        <taxon>Tracheophyta</taxon>
        <taxon>Polypodiopsida</taxon>
        <taxon>Polypodiidae</taxon>
        <taxon>Polypodiales</taxon>
        <taxon>Pteridineae</taxon>
        <taxon>Pteridaceae</taxon>
        <taxon>Vittarioideae</taxon>
        <taxon>Adiantum</taxon>
    </lineage>
</organism>
<keyword evidence="8 10" id="KW-1133">Transmembrane helix</keyword>
<dbReference type="GO" id="GO:0005789">
    <property type="term" value="C:endoplasmic reticulum membrane"/>
    <property type="evidence" value="ECO:0007669"/>
    <property type="project" value="UniProtKB-SubCell"/>
</dbReference>
<evidence type="ECO:0000256" key="10">
    <source>
        <dbReference type="RuleBase" id="RU363110"/>
    </source>
</evidence>
<dbReference type="EMBL" id="JABFUD020000018">
    <property type="protein sequence ID" value="KAI5066499.1"/>
    <property type="molecule type" value="Genomic_DNA"/>
</dbReference>
<feature type="transmembrane region" description="Helical" evidence="10">
    <location>
        <begin position="466"/>
        <end position="487"/>
    </location>
</feature>
<keyword evidence="5 10" id="KW-0808">Transferase</keyword>
<dbReference type="GO" id="GO:0006487">
    <property type="term" value="P:protein N-linked glycosylation"/>
    <property type="evidence" value="ECO:0007669"/>
    <property type="project" value="TreeGrafter"/>
</dbReference>
<dbReference type="EC" id="2.4.1.-" evidence="10"/>
<feature type="transmembrane region" description="Helical" evidence="10">
    <location>
        <begin position="236"/>
        <end position="257"/>
    </location>
</feature>
<feature type="transmembrane region" description="Helical" evidence="10">
    <location>
        <begin position="125"/>
        <end position="145"/>
    </location>
</feature>
<protein>
    <recommendedName>
        <fullName evidence="10">Alpha-1,3-glucosyltransferase</fullName>
        <ecNumber evidence="10">2.4.1.-</ecNumber>
    </recommendedName>
</protein>
<feature type="transmembrane region" description="Helical" evidence="10">
    <location>
        <begin position="357"/>
        <end position="376"/>
    </location>
</feature>
<evidence type="ECO:0000256" key="7">
    <source>
        <dbReference type="ARBA" id="ARBA00022824"/>
    </source>
</evidence>
<feature type="transmembrane region" description="Helical" evidence="10">
    <location>
        <begin position="423"/>
        <end position="446"/>
    </location>
</feature>
<name>A0A9D4UEI6_ADICA</name>
<feature type="transmembrane region" description="Helical" evidence="10">
    <location>
        <begin position="151"/>
        <end position="170"/>
    </location>
</feature>